<dbReference type="PANTHER" id="PTHR45662">
    <property type="entry name" value="PHOSPHATIDYLINOSITIDE PHOSPHATASE SAC1"/>
    <property type="match status" value="1"/>
</dbReference>
<dbReference type="Proteomes" id="UP000663887">
    <property type="component" value="Unassembled WGS sequence"/>
</dbReference>
<evidence type="ECO:0000313" key="10">
    <source>
        <dbReference type="Proteomes" id="UP000663887"/>
    </source>
</evidence>
<reference evidence="9" key="1">
    <citation type="submission" date="2021-02" db="EMBL/GenBank/DDBJ databases">
        <authorList>
            <person name="Nowell W R."/>
        </authorList>
    </citation>
    <scope>NUCLEOTIDE SEQUENCE</scope>
</reference>
<comment type="catalytic activity">
    <reaction evidence="3">
        <text>a 1,2-diacyl-sn-glycero-3-phospho-(1D-myo-inositol 4-phosphate) + H2O = a 1,2-diacyl-sn-glycero-3-phospho-(1D-myo-inositol) + phosphate</text>
        <dbReference type="Rhea" id="RHEA:55652"/>
        <dbReference type="ChEBI" id="CHEBI:15377"/>
        <dbReference type="ChEBI" id="CHEBI:43474"/>
        <dbReference type="ChEBI" id="CHEBI:57880"/>
        <dbReference type="ChEBI" id="CHEBI:58178"/>
    </reaction>
    <physiologicalReaction direction="left-to-right" evidence="3">
        <dbReference type="Rhea" id="RHEA:55653"/>
    </physiologicalReaction>
</comment>
<name>A0A816MJE4_9BILA</name>
<keyword evidence="7" id="KW-1133">Transmembrane helix</keyword>
<accession>A0A816MJE4</accession>
<dbReference type="Pfam" id="PF02383">
    <property type="entry name" value="Syja_N"/>
    <property type="match status" value="2"/>
</dbReference>
<evidence type="ECO:0000256" key="6">
    <source>
        <dbReference type="ARBA" id="ARBA00041911"/>
    </source>
</evidence>
<evidence type="ECO:0000313" key="9">
    <source>
        <dbReference type="EMBL" id="CAF1983901.1"/>
    </source>
</evidence>
<dbReference type="GO" id="GO:0043812">
    <property type="term" value="F:phosphatidylinositol-4-phosphate phosphatase activity"/>
    <property type="evidence" value="ECO:0007669"/>
    <property type="project" value="TreeGrafter"/>
</dbReference>
<dbReference type="GO" id="GO:0004438">
    <property type="term" value="F:phosphatidylinositol-3-phosphate phosphatase activity"/>
    <property type="evidence" value="ECO:0007669"/>
    <property type="project" value="UniProtKB-EC"/>
</dbReference>
<organism evidence="9 10">
    <name type="scientific">Rotaria magnacalcarata</name>
    <dbReference type="NCBI Taxonomy" id="392030"/>
    <lineage>
        <taxon>Eukaryota</taxon>
        <taxon>Metazoa</taxon>
        <taxon>Spiralia</taxon>
        <taxon>Gnathifera</taxon>
        <taxon>Rotifera</taxon>
        <taxon>Eurotatoria</taxon>
        <taxon>Bdelloidea</taxon>
        <taxon>Philodinida</taxon>
        <taxon>Philodinidae</taxon>
        <taxon>Rotaria</taxon>
    </lineage>
</organism>
<dbReference type="GO" id="GO:0005783">
    <property type="term" value="C:endoplasmic reticulum"/>
    <property type="evidence" value="ECO:0007669"/>
    <property type="project" value="TreeGrafter"/>
</dbReference>
<comment type="catalytic activity">
    <reaction evidence="2">
        <text>a 1,2-diacyl-sn-glycero-3-phospho-(1D-myo-inositol-3-phosphate) + H2O = a 1,2-diacyl-sn-glycero-3-phospho-(1D-myo-inositol) + phosphate</text>
        <dbReference type="Rhea" id="RHEA:12316"/>
        <dbReference type="ChEBI" id="CHEBI:15377"/>
        <dbReference type="ChEBI" id="CHEBI:43474"/>
        <dbReference type="ChEBI" id="CHEBI:57880"/>
        <dbReference type="ChEBI" id="CHEBI:58088"/>
        <dbReference type="EC" id="3.1.3.64"/>
    </reaction>
    <physiologicalReaction direction="left-to-right" evidence="2">
        <dbReference type="Rhea" id="RHEA:12317"/>
    </physiologicalReaction>
</comment>
<gene>
    <name evidence="9" type="ORF">XDN619_LOCUS2504</name>
</gene>
<proteinExistence type="predicted"/>
<evidence type="ECO:0000256" key="1">
    <source>
        <dbReference type="ARBA" id="ARBA00013038"/>
    </source>
</evidence>
<dbReference type="EC" id="3.1.3.64" evidence="1"/>
<evidence type="ECO:0000256" key="3">
    <source>
        <dbReference type="ARBA" id="ARBA00036807"/>
    </source>
</evidence>
<evidence type="ECO:0000256" key="4">
    <source>
        <dbReference type="ARBA" id="ARBA00040795"/>
    </source>
</evidence>
<feature type="transmembrane region" description="Helical" evidence="7">
    <location>
        <begin position="960"/>
        <end position="978"/>
    </location>
</feature>
<dbReference type="InterPro" id="IPR002013">
    <property type="entry name" value="SAC_dom"/>
</dbReference>
<comment type="caution">
    <text evidence="9">The sequence shown here is derived from an EMBL/GenBank/DDBJ whole genome shotgun (WGS) entry which is preliminary data.</text>
</comment>
<protein>
    <recommendedName>
        <fullName evidence="4">Phosphatidylinositol-3-phosphatase SAC1</fullName>
        <ecNumber evidence="1">3.1.3.64</ecNumber>
    </recommendedName>
    <alternativeName>
        <fullName evidence="6">Phosphatidylinositol-4-phosphate phosphatase</fullName>
    </alternativeName>
    <alternativeName>
        <fullName evidence="5">Suppressor of actin mutations 1-like protein</fullName>
    </alternativeName>
</protein>
<evidence type="ECO:0000256" key="5">
    <source>
        <dbReference type="ARBA" id="ARBA00041396"/>
    </source>
</evidence>
<evidence type="ECO:0000259" key="8">
    <source>
        <dbReference type="PROSITE" id="PS50275"/>
    </source>
</evidence>
<feature type="transmembrane region" description="Helical" evidence="7">
    <location>
        <begin position="928"/>
        <end position="948"/>
    </location>
</feature>
<dbReference type="GO" id="GO:0046856">
    <property type="term" value="P:phosphatidylinositol dephosphorylation"/>
    <property type="evidence" value="ECO:0007669"/>
    <property type="project" value="TreeGrafter"/>
</dbReference>
<keyword evidence="7" id="KW-0812">Transmembrane</keyword>
<feature type="domain" description="SAC" evidence="8">
    <location>
        <begin position="525"/>
        <end position="854"/>
    </location>
</feature>
<dbReference type="PANTHER" id="PTHR45662:SF2">
    <property type="entry name" value="PHOSPHATIDYLINOSITOL-3-PHOSPHATASE SAC1"/>
    <property type="match status" value="1"/>
</dbReference>
<dbReference type="EMBL" id="CAJNRG010000184">
    <property type="protein sequence ID" value="CAF1983901.1"/>
    <property type="molecule type" value="Genomic_DNA"/>
</dbReference>
<evidence type="ECO:0000256" key="2">
    <source>
        <dbReference type="ARBA" id="ARBA00036631"/>
    </source>
</evidence>
<dbReference type="AlphaFoldDB" id="A0A816MJE4"/>
<evidence type="ECO:0000256" key="7">
    <source>
        <dbReference type="SAM" id="Phobius"/>
    </source>
</evidence>
<dbReference type="PROSITE" id="PS50275">
    <property type="entry name" value="SAC"/>
    <property type="match status" value="1"/>
</dbReference>
<sequence>MATSIGNDSAIWSWSDANKRQQLNIVDNYTLHLLSDYLIIQPMVRDTKEYLVIDRTSEEIQVLSSLPNVDGAVRRSIHGIIGVINLISGPNLIVITSKQRMGDINGHAIYKVQTTDIIPYARNMSHLNENQKDGGGGKQYTTALIAISAAGQAISPFIVYTGKTLMNTWCRGTIVCLILPPHCTHGLQPIDVVLFNNVKTDWLTIIRNDIKDGNKSIKNSDIPRLMKQLYIEKQSFSTTRIVSSFSRAGIWPFNEHAMMNKVVAPAFSSPSTSTISKTPPPTNILIPRTNSSVVHSSSTTSSSSPKLITVSNVESMDVTLSSDVMMVDGISKRQQQVSFDIQLIKPIEPTFIDAHEIPSSTESTYTVLNTIDFNAAMFEPEREPEPTTQHINQTSSIMLKERNEQTKNPAVQPIDAVREVLVGSLEKQQKHQTTTTTTNFRASRLNNTTGVNITNEDFIRMIQEKASSKTKKTTAKKKTTSIARPTRATTRKKIIIIGVDSDQENDAYMDYESSIKYNIKYLSMIELVLRTEAFYFSYSYDITHTFQRLQHPSQEFYSTPFIERADQRFLWNRYLLSPFSANRTTAQFALPLIHGFVALHTLNINGRSLSYGLISRRSTQRAGTRLFIRGIDDDGRVANYVETEQILQLNDIACSHVQIRGSVPCYWTQLPDLRYKPKVTVLPSNNHLIAFRQHFEEQEHYYGKIFLISLTNHHGAEGKLNAKYRELYEQSQNKKNKFEDFDFHKECAGMRYDRLTILLARIIADLDDYSYFAISKTGILQGQQNGVFRTNCIDCLDRTNVVQSLIAKRILEEQLQRNNVIQYRESIDSYKQLSSIFKNVWADNADVISLQYAGTGALKTDYTRTGQRSAMGLVKDGYNSCVRYVLNNFYDGFRQDGIDLFLGNYRVSSDEGRTPESCPISKELSKKFLALPITMFLAFSMCVINLLIPAASFREQMTYVLFWGAATISTLAITIFWGQELVDAPKLYSKVKRD</sequence>
<keyword evidence="7" id="KW-0472">Membrane</keyword>